<accession>A0A1R3J6A5</accession>
<feature type="transmembrane region" description="Helical" evidence="1">
    <location>
        <begin position="66"/>
        <end position="84"/>
    </location>
</feature>
<evidence type="ECO:0000313" key="3">
    <source>
        <dbReference type="Proteomes" id="UP000187203"/>
    </source>
</evidence>
<reference evidence="3" key="1">
    <citation type="submission" date="2013-09" db="EMBL/GenBank/DDBJ databases">
        <title>Corchorus olitorius genome sequencing.</title>
        <authorList>
            <person name="Alam M."/>
            <person name="Haque M.S."/>
            <person name="Islam M.S."/>
            <person name="Emdad E.M."/>
            <person name="Islam M.M."/>
            <person name="Ahmed B."/>
            <person name="Halim A."/>
            <person name="Hossen Q.M.M."/>
            <person name="Hossain M.Z."/>
            <person name="Ahmed R."/>
            <person name="Khan M.M."/>
            <person name="Islam R."/>
            <person name="Rashid M.M."/>
            <person name="Khan S.A."/>
            <person name="Rahman M.S."/>
            <person name="Alam M."/>
            <person name="Yahiya A.S."/>
            <person name="Khan M.S."/>
            <person name="Azam M.S."/>
            <person name="Haque T."/>
            <person name="Lashkar M.Z.H."/>
            <person name="Akhand A.I."/>
            <person name="Morshed G."/>
            <person name="Roy S."/>
            <person name="Uddin K.S."/>
            <person name="Rabeya T."/>
            <person name="Hossain A.S."/>
            <person name="Chowdhury A."/>
            <person name="Snigdha A.R."/>
            <person name="Mortoza M.S."/>
            <person name="Matin S.A."/>
            <person name="Hoque S.M.E."/>
            <person name="Islam M.K."/>
            <person name="Roy D.K."/>
            <person name="Haider R."/>
            <person name="Moosa M.M."/>
            <person name="Elias S.M."/>
            <person name="Hasan A.M."/>
            <person name="Jahan S."/>
            <person name="Shafiuddin M."/>
            <person name="Mahmood N."/>
            <person name="Shommy N.S."/>
        </authorList>
    </citation>
    <scope>NUCLEOTIDE SEQUENCE [LARGE SCALE GENOMIC DNA]</scope>
    <source>
        <strain evidence="3">cv. O-4</strain>
    </source>
</reference>
<sequence>MNPLRIQNDHFVRRYDTLFEKMYVSVITLVITVTTCTQWYLHEDQLIEMFVQMEEDKANFKDKMEALRQLFIICSSLLVLKGYYRTADKRNGSARLHFNYYNNVALAILTVYGIVFVTDAINVEGFIGLLARTFYLVLALWYLAMLRMIQKSLDKYFSNEEFIQVGDTMRYRGGDQSPINGRFEVLDIHQRGIGGVIARDVNTGQIVDIPLPTALFSGSRVSRTASATDEY</sequence>
<proteinExistence type="predicted"/>
<organism evidence="2 3">
    <name type="scientific">Corchorus olitorius</name>
    <dbReference type="NCBI Taxonomy" id="93759"/>
    <lineage>
        <taxon>Eukaryota</taxon>
        <taxon>Viridiplantae</taxon>
        <taxon>Streptophyta</taxon>
        <taxon>Embryophyta</taxon>
        <taxon>Tracheophyta</taxon>
        <taxon>Spermatophyta</taxon>
        <taxon>Magnoliopsida</taxon>
        <taxon>eudicotyledons</taxon>
        <taxon>Gunneridae</taxon>
        <taxon>Pentapetalae</taxon>
        <taxon>rosids</taxon>
        <taxon>malvids</taxon>
        <taxon>Malvales</taxon>
        <taxon>Malvaceae</taxon>
        <taxon>Grewioideae</taxon>
        <taxon>Apeibeae</taxon>
        <taxon>Corchorus</taxon>
    </lineage>
</organism>
<dbReference type="Proteomes" id="UP000187203">
    <property type="component" value="Unassembled WGS sequence"/>
</dbReference>
<name>A0A1R3J6A5_9ROSI</name>
<dbReference type="EMBL" id="AWUE01016560">
    <property type="protein sequence ID" value="OMO90368.1"/>
    <property type="molecule type" value="Genomic_DNA"/>
</dbReference>
<keyword evidence="1" id="KW-1133">Transmembrane helix</keyword>
<keyword evidence="3" id="KW-1185">Reference proteome</keyword>
<feature type="transmembrane region" description="Helical" evidence="1">
    <location>
        <begin position="104"/>
        <end position="123"/>
    </location>
</feature>
<evidence type="ECO:0000313" key="2">
    <source>
        <dbReference type="EMBL" id="OMO90368.1"/>
    </source>
</evidence>
<feature type="transmembrane region" description="Helical" evidence="1">
    <location>
        <begin position="129"/>
        <end position="149"/>
    </location>
</feature>
<protein>
    <submittedName>
        <fullName evidence="2">Thiol oxidoreductase</fullName>
    </submittedName>
</protein>
<dbReference type="AlphaFoldDB" id="A0A1R3J6A5"/>
<evidence type="ECO:0000256" key="1">
    <source>
        <dbReference type="SAM" id="Phobius"/>
    </source>
</evidence>
<gene>
    <name evidence="2" type="ORF">COLO4_19211</name>
</gene>
<keyword evidence="1" id="KW-0812">Transmembrane</keyword>
<comment type="caution">
    <text evidence="2">The sequence shown here is derived from an EMBL/GenBank/DDBJ whole genome shotgun (WGS) entry which is preliminary data.</text>
</comment>
<feature type="transmembrane region" description="Helical" evidence="1">
    <location>
        <begin position="21"/>
        <end position="41"/>
    </location>
</feature>
<keyword evidence="1" id="KW-0472">Membrane</keyword>